<comment type="similarity">
    <text evidence="1">Belongs to the IUNH family.</text>
</comment>
<dbReference type="SUPFAM" id="SSF53590">
    <property type="entry name" value="Nucleoside hydrolase"/>
    <property type="match status" value="1"/>
</dbReference>
<dbReference type="EMBL" id="MLAK01000591">
    <property type="protein sequence ID" value="OHT11328.1"/>
    <property type="molecule type" value="Genomic_DNA"/>
</dbReference>
<name>A0A1J4KK52_9EUKA</name>
<dbReference type="RefSeq" id="XP_068364464.1">
    <property type="nucleotide sequence ID" value="XM_068500727.1"/>
</dbReference>
<keyword evidence="4" id="KW-1185">Reference proteome</keyword>
<dbReference type="AlphaFoldDB" id="A0A1J4KK52"/>
<accession>A0A1J4KK52</accession>
<dbReference type="GO" id="GO:0016799">
    <property type="term" value="F:hydrolase activity, hydrolyzing N-glycosyl compounds"/>
    <property type="evidence" value="ECO:0007669"/>
    <property type="project" value="InterPro"/>
</dbReference>
<evidence type="ECO:0000313" key="3">
    <source>
        <dbReference type="EMBL" id="OHT11328.1"/>
    </source>
</evidence>
<keyword evidence="3" id="KW-0378">Hydrolase</keyword>
<dbReference type="Pfam" id="PF01156">
    <property type="entry name" value="IU_nuc_hydro"/>
    <property type="match status" value="1"/>
</dbReference>
<sequence>MSLFEMERINLWIDTDCGIDDSTAILICLDSPRINVVGISCIGGNVSVSNVSINVLRTLKAYSHHLNKINNQLKQNKINEYENIPVYAGCEKALLTPSMHVPHIHGNDGLGDIDPSEFDVQETVEKRPENGVFKMIETIRKYEHITVMTLGPLTNFALANHLAPDISEHIDSLVIMGGAEDLKGNTTKFAEFNIRCDPEAAKIVFDTFPNHKITLSTWSLTMKNGISGENFNFIFKQNGPDCTIMQRWIAKTWEKALKHDNGVALMADPLAAFIVAYGDDAILESMRKKIDVPLFGEEVGATKCNDDANGVRIVTKINFDLLMSVMKHLLTGQ</sequence>
<dbReference type="PANTHER" id="PTHR46190">
    <property type="entry name" value="SI:CH211-201H21.5-RELATED"/>
    <property type="match status" value="1"/>
</dbReference>
<proteinExistence type="inferred from homology"/>
<evidence type="ECO:0000259" key="2">
    <source>
        <dbReference type="Pfam" id="PF01156"/>
    </source>
</evidence>
<comment type="caution">
    <text evidence="3">The sequence shown here is derived from an EMBL/GenBank/DDBJ whole genome shotgun (WGS) entry which is preliminary data.</text>
</comment>
<dbReference type="InterPro" id="IPR001910">
    <property type="entry name" value="Inosine/uridine_hydrolase_dom"/>
</dbReference>
<dbReference type="InterPro" id="IPR036452">
    <property type="entry name" value="Ribo_hydro-like"/>
</dbReference>
<dbReference type="InterPro" id="IPR052775">
    <property type="entry name" value="IUN_hydrolase"/>
</dbReference>
<feature type="domain" description="Inosine/uridine-preferring nucleoside hydrolase" evidence="2">
    <location>
        <begin position="11"/>
        <end position="320"/>
    </location>
</feature>
<dbReference type="OrthoDB" id="432381at2759"/>
<organism evidence="3 4">
    <name type="scientific">Tritrichomonas foetus</name>
    <dbReference type="NCBI Taxonomy" id="1144522"/>
    <lineage>
        <taxon>Eukaryota</taxon>
        <taxon>Metamonada</taxon>
        <taxon>Parabasalia</taxon>
        <taxon>Tritrichomonadida</taxon>
        <taxon>Tritrichomonadidae</taxon>
        <taxon>Tritrichomonas</taxon>
    </lineage>
</organism>
<evidence type="ECO:0000313" key="4">
    <source>
        <dbReference type="Proteomes" id="UP000179807"/>
    </source>
</evidence>
<dbReference type="Proteomes" id="UP000179807">
    <property type="component" value="Unassembled WGS sequence"/>
</dbReference>
<dbReference type="VEuPathDB" id="TrichDB:TRFO_19321"/>
<reference evidence="3" key="1">
    <citation type="submission" date="2016-10" db="EMBL/GenBank/DDBJ databases">
        <authorList>
            <person name="Benchimol M."/>
            <person name="Almeida L.G."/>
            <person name="Vasconcelos A.T."/>
            <person name="Perreira-Neves A."/>
            <person name="Rosa I.A."/>
            <person name="Tasca T."/>
            <person name="Bogo M.R."/>
            <person name="de Souza W."/>
        </authorList>
    </citation>
    <scope>NUCLEOTIDE SEQUENCE [LARGE SCALE GENOMIC DNA]</scope>
    <source>
        <strain evidence="3">K</strain>
    </source>
</reference>
<evidence type="ECO:0000256" key="1">
    <source>
        <dbReference type="ARBA" id="ARBA00009176"/>
    </source>
</evidence>
<dbReference type="GeneID" id="94835431"/>
<protein>
    <submittedName>
        <fullName evidence="3">Inosine-uridine preferring nucleoside hydrolase family protein</fullName>
    </submittedName>
</protein>
<dbReference type="Gene3D" id="3.90.245.10">
    <property type="entry name" value="Ribonucleoside hydrolase-like"/>
    <property type="match status" value="1"/>
</dbReference>
<dbReference type="PANTHER" id="PTHR46190:SF1">
    <property type="entry name" value="SI:CH211-201H21.5"/>
    <property type="match status" value="1"/>
</dbReference>
<gene>
    <name evidence="3" type="ORF">TRFO_19321</name>
</gene>